<proteinExistence type="predicted"/>
<keyword evidence="1" id="KW-0805">Transcription regulation</keyword>
<dbReference type="InterPro" id="IPR035500">
    <property type="entry name" value="NHR-like_dom_sf"/>
</dbReference>
<name>A0AAV4H3X9_9GAST</name>
<evidence type="ECO:0000256" key="2">
    <source>
        <dbReference type="ARBA" id="ARBA00023163"/>
    </source>
</evidence>
<evidence type="ECO:0000313" key="5">
    <source>
        <dbReference type="Proteomes" id="UP000762676"/>
    </source>
</evidence>
<evidence type="ECO:0000256" key="1">
    <source>
        <dbReference type="ARBA" id="ARBA00023015"/>
    </source>
</evidence>
<comment type="caution">
    <text evidence="4">The sequence shown here is derived from an EMBL/GenBank/DDBJ whole genome shotgun (WGS) entry which is preliminary data.</text>
</comment>
<gene>
    <name evidence="4" type="ORF">ElyMa_002614000</name>
</gene>
<evidence type="ECO:0000256" key="3">
    <source>
        <dbReference type="ARBA" id="ARBA00023170"/>
    </source>
</evidence>
<protein>
    <submittedName>
        <fullName evidence="4">Estrogen receptor-related receptor</fullName>
    </submittedName>
</protein>
<dbReference type="Proteomes" id="UP000762676">
    <property type="component" value="Unassembled WGS sequence"/>
</dbReference>
<dbReference type="SUPFAM" id="SSF48508">
    <property type="entry name" value="Nuclear receptor ligand-binding domain"/>
    <property type="match status" value="1"/>
</dbReference>
<keyword evidence="5" id="KW-1185">Reference proteome</keyword>
<dbReference type="EMBL" id="BMAT01005384">
    <property type="protein sequence ID" value="GFR92274.1"/>
    <property type="molecule type" value="Genomic_DNA"/>
</dbReference>
<accession>A0AAV4H3X9</accession>
<organism evidence="4 5">
    <name type="scientific">Elysia marginata</name>
    <dbReference type="NCBI Taxonomy" id="1093978"/>
    <lineage>
        <taxon>Eukaryota</taxon>
        <taxon>Metazoa</taxon>
        <taxon>Spiralia</taxon>
        <taxon>Lophotrochozoa</taxon>
        <taxon>Mollusca</taxon>
        <taxon>Gastropoda</taxon>
        <taxon>Heterobranchia</taxon>
        <taxon>Euthyneura</taxon>
        <taxon>Panpulmonata</taxon>
        <taxon>Sacoglossa</taxon>
        <taxon>Placobranchoidea</taxon>
        <taxon>Plakobranchidae</taxon>
        <taxon>Elysia</taxon>
    </lineage>
</organism>
<dbReference type="AlphaFoldDB" id="A0AAV4H3X9"/>
<keyword evidence="2" id="KW-0804">Transcription</keyword>
<evidence type="ECO:0000313" key="4">
    <source>
        <dbReference type="EMBL" id="GFR92274.1"/>
    </source>
</evidence>
<keyword evidence="3 4" id="KW-0675">Receptor</keyword>
<sequence>MRILVAAGMINGERCFRCGLWRSDWPSHLVPACPGLSLSRPIRGPRSCEIFWSQHDIVAEVGECVGHLQDQLQDALSDCVKAVYGPSTRRLGQLFLLLPPITHIKLLAKQFWYDMKKDGRVMMHKLFLEMLDADS</sequence>
<dbReference type="Gene3D" id="1.10.565.10">
    <property type="entry name" value="Retinoid X Receptor"/>
    <property type="match status" value="1"/>
</dbReference>
<reference evidence="4 5" key="1">
    <citation type="journal article" date="2021" name="Elife">
        <title>Chloroplast acquisition without the gene transfer in kleptoplastic sea slugs, Plakobranchus ocellatus.</title>
        <authorList>
            <person name="Maeda T."/>
            <person name="Takahashi S."/>
            <person name="Yoshida T."/>
            <person name="Shimamura S."/>
            <person name="Takaki Y."/>
            <person name="Nagai Y."/>
            <person name="Toyoda A."/>
            <person name="Suzuki Y."/>
            <person name="Arimoto A."/>
            <person name="Ishii H."/>
            <person name="Satoh N."/>
            <person name="Nishiyama T."/>
            <person name="Hasebe M."/>
            <person name="Maruyama T."/>
            <person name="Minagawa J."/>
            <person name="Obokata J."/>
            <person name="Shigenobu S."/>
        </authorList>
    </citation>
    <scope>NUCLEOTIDE SEQUENCE [LARGE SCALE GENOMIC DNA]</scope>
</reference>